<evidence type="ECO:0000313" key="7">
    <source>
        <dbReference type="EMBL" id="TKA31773.1"/>
    </source>
</evidence>
<accession>A0A4U0U8X2</accession>
<evidence type="ECO:0000256" key="6">
    <source>
        <dbReference type="SAM" id="Phobius"/>
    </source>
</evidence>
<dbReference type="Gene3D" id="1.20.1250.20">
    <property type="entry name" value="MFS general substrate transporter like domains"/>
    <property type="match status" value="1"/>
</dbReference>
<comment type="caution">
    <text evidence="7">The sequence shown here is derived from an EMBL/GenBank/DDBJ whole genome shotgun (WGS) entry which is preliminary data.</text>
</comment>
<feature type="transmembrane region" description="Helical" evidence="6">
    <location>
        <begin position="86"/>
        <end position="104"/>
    </location>
</feature>
<dbReference type="PANTHER" id="PTHR23504">
    <property type="entry name" value="MAJOR FACILITATOR SUPERFAMILY DOMAIN-CONTAINING PROTEIN 10"/>
    <property type="match status" value="1"/>
</dbReference>
<feature type="transmembrane region" description="Helical" evidence="6">
    <location>
        <begin position="318"/>
        <end position="342"/>
    </location>
</feature>
<reference evidence="7 8" key="1">
    <citation type="submission" date="2017-03" db="EMBL/GenBank/DDBJ databases">
        <title>Genomes of endolithic fungi from Antarctica.</title>
        <authorList>
            <person name="Coleine C."/>
            <person name="Masonjones S."/>
            <person name="Stajich J.E."/>
        </authorList>
    </citation>
    <scope>NUCLEOTIDE SEQUENCE [LARGE SCALE GENOMIC DNA]</scope>
    <source>
        <strain evidence="7 8">CCFEE 6315</strain>
    </source>
</reference>
<feature type="transmembrane region" description="Helical" evidence="6">
    <location>
        <begin position="155"/>
        <end position="176"/>
    </location>
</feature>
<feature type="transmembrane region" description="Helical" evidence="6">
    <location>
        <begin position="25"/>
        <end position="45"/>
    </location>
</feature>
<comment type="subcellular location">
    <subcellularLocation>
        <location evidence="1">Membrane</location>
        <topology evidence="1">Multi-pass membrane protein</topology>
    </subcellularLocation>
</comment>
<keyword evidence="5 6" id="KW-0472">Membrane</keyword>
<feature type="transmembrane region" description="Helical" evidence="6">
    <location>
        <begin position="424"/>
        <end position="442"/>
    </location>
</feature>
<dbReference type="SUPFAM" id="SSF103473">
    <property type="entry name" value="MFS general substrate transporter"/>
    <property type="match status" value="1"/>
</dbReference>
<gene>
    <name evidence="7" type="ORF">B0A50_01851</name>
</gene>
<proteinExistence type="predicted"/>
<feature type="transmembrane region" description="Helical" evidence="6">
    <location>
        <begin position="116"/>
        <end position="135"/>
    </location>
</feature>
<feature type="transmembrane region" description="Helical" evidence="6">
    <location>
        <begin position="57"/>
        <end position="80"/>
    </location>
</feature>
<evidence type="ECO:0008006" key="9">
    <source>
        <dbReference type="Google" id="ProtNLM"/>
    </source>
</evidence>
<protein>
    <recommendedName>
        <fullName evidence="9">Major facilitator superfamily (MFS) profile domain-containing protein</fullName>
    </recommendedName>
</protein>
<dbReference type="PANTHER" id="PTHR23504:SF6">
    <property type="entry name" value="MULTIDRUG TRANSPORTER, PUTATIVE (AFU_ORTHOLOGUE AFUA_4G08740)-RELATED"/>
    <property type="match status" value="1"/>
</dbReference>
<dbReference type="OrthoDB" id="419616at2759"/>
<evidence type="ECO:0000256" key="5">
    <source>
        <dbReference type="ARBA" id="ARBA00023136"/>
    </source>
</evidence>
<organism evidence="7 8">
    <name type="scientific">Salinomyces thailandicus</name>
    <dbReference type="NCBI Taxonomy" id="706561"/>
    <lineage>
        <taxon>Eukaryota</taxon>
        <taxon>Fungi</taxon>
        <taxon>Dikarya</taxon>
        <taxon>Ascomycota</taxon>
        <taxon>Pezizomycotina</taxon>
        <taxon>Dothideomycetes</taxon>
        <taxon>Dothideomycetidae</taxon>
        <taxon>Mycosphaerellales</taxon>
        <taxon>Teratosphaeriaceae</taxon>
        <taxon>Salinomyces</taxon>
    </lineage>
</organism>
<dbReference type="InterPro" id="IPR011701">
    <property type="entry name" value="MFS"/>
</dbReference>
<keyword evidence="2" id="KW-0813">Transport</keyword>
<dbReference type="InterPro" id="IPR036259">
    <property type="entry name" value="MFS_trans_sf"/>
</dbReference>
<dbReference type="Proteomes" id="UP000308549">
    <property type="component" value="Unassembled WGS sequence"/>
</dbReference>
<sequence length="475" mass="49578">MASSLSSQVAVLVPAAEGCMSMSSSFLLSAFECAYFLGCTCGIFWGWASDRLGRRKLAVGGLVGMCLCCLFMGFATSFAVFAVLRFVAGVVSSAVTVAGLAMLADSTHGDKGRTQIVARLPAITVCGSIGSYVANALRDGCAENALGVFSQYPGLSGQIVCASLVLSIALAEGLMLEETLPLPSTTRRTQSATEDPEKAAFLNHAPSNDSDDSLNITIIDALHDDATNSPTSHITLPQLLNAPTIMTLLTSFSILSLHASTFDTLLPHLSHTDSRIGGMGIPCAWLRPLTLLVQILAAHRILTSLPPLLTTKPGLLPLYRCISVAFPPLFALVPIAGAAVHASGSPPIVSALTSTMVMLAKTTLSSAAEVSVLLLVLSAAPDAGSTGTLVGLISISQVFKALAVGVSGVAYFLADGYSVYEVNVLLWTVLVTIAGLGARVTWKLRERPMVGADIPEECLVWEGLFDSESEEESGL</sequence>
<feature type="transmembrane region" description="Helical" evidence="6">
    <location>
        <begin position="348"/>
        <end position="377"/>
    </location>
</feature>
<keyword evidence="4 6" id="KW-1133">Transmembrane helix</keyword>
<feature type="transmembrane region" description="Helical" evidence="6">
    <location>
        <begin position="389"/>
        <end position="412"/>
    </location>
</feature>
<feature type="transmembrane region" description="Helical" evidence="6">
    <location>
        <begin position="239"/>
        <end position="259"/>
    </location>
</feature>
<dbReference type="GO" id="GO:0016020">
    <property type="term" value="C:membrane"/>
    <property type="evidence" value="ECO:0007669"/>
    <property type="project" value="UniProtKB-SubCell"/>
</dbReference>
<evidence type="ECO:0000256" key="4">
    <source>
        <dbReference type="ARBA" id="ARBA00022989"/>
    </source>
</evidence>
<keyword evidence="8" id="KW-1185">Reference proteome</keyword>
<evidence type="ECO:0000313" key="8">
    <source>
        <dbReference type="Proteomes" id="UP000308549"/>
    </source>
</evidence>
<evidence type="ECO:0000256" key="2">
    <source>
        <dbReference type="ARBA" id="ARBA00022448"/>
    </source>
</evidence>
<dbReference type="Pfam" id="PF07690">
    <property type="entry name" value="MFS_1"/>
    <property type="match status" value="1"/>
</dbReference>
<evidence type="ECO:0000256" key="1">
    <source>
        <dbReference type="ARBA" id="ARBA00004141"/>
    </source>
</evidence>
<feature type="transmembrane region" description="Helical" evidence="6">
    <location>
        <begin position="279"/>
        <end position="297"/>
    </location>
</feature>
<dbReference type="EMBL" id="NAJL01000007">
    <property type="protein sequence ID" value="TKA31773.1"/>
    <property type="molecule type" value="Genomic_DNA"/>
</dbReference>
<dbReference type="AlphaFoldDB" id="A0A4U0U8X2"/>
<dbReference type="GO" id="GO:0022857">
    <property type="term" value="F:transmembrane transporter activity"/>
    <property type="evidence" value="ECO:0007669"/>
    <property type="project" value="InterPro"/>
</dbReference>
<evidence type="ECO:0000256" key="3">
    <source>
        <dbReference type="ARBA" id="ARBA00022692"/>
    </source>
</evidence>
<name>A0A4U0U8X2_9PEZI</name>
<keyword evidence="3 6" id="KW-0812">Transmembrane</keyword>